<dbReference type="Proteomes" id="UP001139994">
    <property type="component" value="Unassembled WGS sequence"/>
</dbReference>
<comment type="caution">
    <text evidence="1">The sequence shown here is derived from an EMBL/GenBank/DDBJ whole genome shotgun (WGS) entry which is preliminary data.</text>
</comment>
<name>A0ABT2V675_9PSED</name>
<dbReference type="Gene3D" id="3.10.450.200">
    <property type="match status" value="1"/>
</dbReference>
<proteinExistence type="predicted"/>
<keyword evidence="2" id="KW-1185">Reference proteome</keyword>
<dbReference type="InterPro" id="IPR038233">
    <property type="entry name" value="Colicin_D/E5_nuclease"/>
</dbReference>
<sequence>MCPLFLLFSPFFSFFLRFVKDSKVFFNSTTNNAVVLDASGGFVTGFKLSPGTQQFDNFVKNGVLR</sequence>
<dbReference type="InterPro" id="IPR037178">
    <property type="entry name" value="ColicinD_C_sf"/>
</dbReference>
<accession>A0ABT2V675</accession>
<organism evidence="1 2">
    <name type="scientific">Pseudomonas peradeniyensis</name>
    <dbReference type="NCBI Taxonomy" id="2745488"/>
    <lineage>
        <taxon>Bacteria</taxon>
        <taxon>Pseudomonadati</taxon>
        <taxon>Pseudomonadota</taxon>
        <taxon>Gammaproteobacteria</taxon>
        <taxon>Pseudomonadales</taxon>
        <taxon>Pseudomonadaceae</taxon>
        <taxon>Pseudomonas</taxon>
    </lineage>
</organism>
<gene>
    <name evidence="1" type="ORF">OC929_04005</name>
</gene>
<reference evidence="1" key="3">
    <citation type="journal article" date="2023" name="mSystems">
        <title>Charting the Lipopeptidome of Nonpathogenic Pseudomonas.</title>
        <authorList>
            <person name="Cesa-Luna C."/>
            <person name="Geudens N."/>
            <person name="Girard L."/>
            <person name="De Roo V."/>
            <person name="Maklad H.R."/>
            <person name="Martins J.C."/>
            <person name="Hofte M."/>
            <person name="De Mot R."/>
        </authorList>
    </citation>
    <scope>NUCLEOTIDE SEQUENCE</scope>
    <source>
        <strain evidence="1">COR51</strain>
    </source>
</reference>
<dbReference type="EMBL" id="JAOSLA010000003">
    <property type="protein sequence ID" value="MCU7237204.1"/>
    <property type="molecule type" value="Genomic_DNA"/>
</dbReference>
<protein>
    <submittedName>
        <fullName evidence="1">Uncharacterized protein</fullName>
    </submittedName>
</protein>
<reference evidence="1" key="2">
    <citation type="submission" date="2022-09" db="EMBL/GenBank/DDBJ databases">
        <authorList>
            <person name="Cesa-Luna C."/>
            <person name="Girard L."/>
            <person name="Lood C."/>
            <person name="Hofte M."/>
            <person name="De Mot R."/>
        </authorList>
    </citation>
    <scope>NUCLEOTIDE SEQUENCE</scope>
    <source>
        <strain evidence="1">COR51</strain>
    </source>
</reference>
<evidence type="ECO:0000313" key="1">
    <source>
        <dbReference type="EMBL" id="MCU7237204.1"/>
    </source>
</evidence>
<reference evidence="1" key="1">
    <citation type="journal article" date="2022" name="Microbiol. Spectr.">
        <title>An Nuclear Magnetic Resonance Fingerprint Matching Approach for the Identification and Structural Re-Evaluation of Pseudomonas Lipopeptides.</title>
        <authorList>
            <person name="De Roo V."/>
            <person name="Verleysen Y."/>
            <person name="Kovacs B."/>
            <person name="De Vleeschouwer M."/>
            <person name="Muangkaew P."/>
            <person name="Girard L."/>
            <person name="Hofte M."/>
            <person name="De Mot R."/>
            <person name="Madder A."/>
            <person name="Geudens N."/>
            <person name="Martins J.C."/>
        </authorList>
    </citation>
    <scope>NUCLEOTIDE SEQUENCE</scope>
    <source>
        <strain evidence="1">COR51</strain>
    </source>
</reference>
<evidence type="ECO:0000313" key="2">
    <source>
        <dbReference type="Proteomes" id="UP001139994"/>
    </source>
</evidence>
<dbReference type="SUPFAM" id="SSF102824">
    <property type="entry name" value="Colicin D/E5 nuclease domain"/>
    <property type="match status" value="1"/>
</dbReference>